<dbReference type="GO" id="GO:0009279">
    <property type="term" value="C:cell outer membrane"/>
    <property type="evidence" value="ECO:0007669"/>
    <property type="project" value="UniProtKB-SubCell"/>
</dbReference>
<dbReference type="EMBL" id="FUZF01000007">
    <property type="protein sequence ID" value="SKB69967.1"/>
    <property type="molecule type" value="Genomic_DNA"/>
</dbReference>
<dbReference type="Proteomes" id="UP000190150">
    <property type="component" value="Unassembled WGS sequence"/>
</dbReference>
<evidence type="ECO:0000313" key="9">
    <source>
        <dbReference type="Proteomes" id="UP000190150"/>
    </source>
</evidence>
<dbReference type="Gene3D" id="1.25.40.390">
    <property type="match status" value="1"/>
</dbReference>
<evidence type="ECO:0000256" key="5">
    <source>
        <dbReference type="ARBA" id="ARBA00023237"/>
    </source>
</evidence>
<dbReference type="InterPro" id="IPR012944">
    <property type="entry name" value="SusD_RagB_dom"/>
</dbReference>
<feature type="domain" description="RagB/SusD" evidence="6">
    <location>
        <begin position="306"/>
        <end position="643"/>
    </location>
</feature>
<dbReference type="AlphaFoldDB" id="A0A1T5DEE7"/>
<dbReference type="STRING" id="1513896.SAMN05660841_01908"/>
<evidence type="ECO:0000256" key="3">
    <source>
        <dbReference type="ARBA" id="ARBA00022729"/>
    </source>
</evidence>
<dbReference type="SUPFAM" id="SSF48452">
    <property type="entry name" value="TPR-like"/>
    <property type="match status" value="1"/>
</dbReference>
<comment type="subcellular location">
    <subcellularLocation>
        <location evidence="1">Cell outer membrane</location>
    </subcellularLocation>
</comment>
<dbReference type="RefSeq" id="WP_079642850.1">
    <property type="nucleotide sequence ID" value="NZ_FUZF01000007.1"/>
</dbReference>
<proteinExistence type="inferred from homology"/>
<dbReference type="PROSITE" id="PS51257">
    <property type="entry name" value="PROKAR_LIPOPROTEIN"/>
    <property type="match status" value="1"/>
</dbReference>
<dbReference type="Pfam" id="PF14322">
    <property type="entry name" value="SusD-like_3"/>
    <property type="match status" value="1"/>
</dbReference>
<reference evidence="9" key="1">
    <citation type="submission" date="2017-02" db="EMBL/GenBank/DDBJ databases">
        <authorList>
            <person name="Varghese N."/>
            <person name="Submissions S."/>
        </authorList>
    </citation>
    <scope>NUCLEOTIDE SEQUENCE [LARGE SCALE GENOMIC DNA]</scope>
    <source>
        <strain evidence="9">DSM 24091</strain>
    </source>
</reference>
<evidence type="ECO:0000256" key="4">
    <source>
        <dbReference type="ARBA" id="ARBA00023136"/>
    </source>
</evidence>
<feature type="domain" description="SusD-like N-terminal" evidence="7">
    <location>
        <begin position="20"/>
        <end position="219"/>
    </location>
</feature>
<sequence>MKKIFFYTLIGSLLFSSCNEFLDREPLGEISTETYLKTDNDLASYAAGLYTQLPSHTAGAYGLGTFATDNGTDNQAATAPNTVFVKGQTRVPNTGGDWDFSTIRSTNYFINTVTPRIEKGEISGNETLIKHCLGEVYFFRAFTYFNKLVSLGDFPIVTEAVTDNYEAVVEQSKRRPRNEVARFILADLDKAFSLMQATAPAQNRLSKNVAALLKSRVALFEATWEKYHKGTARVPGGPGWPGANKDYLKDFSINIDQEIRFFLEQAKESAKIVAEQYTLAANYQSMFNSNSLTGNSEVLLWRAYSTNSEINIFHYVVGNIQRNGGGNTGFTKDIVESHLMQNGLPIYANGSGYQGDKTYANTFASRDPRMGYNILKTGDLLADDPSFNEWALNGKGYFYRPPIVIGLAELRSTTGYSLKKGLTPDANQAPTKTSTIASVVFRAAEAYLNYIEADFELNGVLDQNSIKYWKAIRTRSNMDTDIDKTIQYTDLSKENDWAKYSAGVIISPTLYNIRRERRIEFAAEGMRWNDLKRWRALDQVSEYHVQGFNLWDENYKLYSNPEHNISPIQLIENGNANSNVSARTDSKYLRIYRANAGNIAFNGYTWNQNKYLNPIATTHFRLTTAEAGNEDYSTSSIYQNPGWSTVTNSVAVGD</sequence>
<evidence type="ECO:0000259" key="6">
    <source>
        <dbReference type="Pfam" id="PF07980"/>
    </source>
</evidence>
<organism evidence="8 9">
    <name type="scientific">Sphingobacterium nematocida</name>
    <dbReference type="NCBI Taxonomy" id="1513896"/>
    <lineage>
        <taxon>Bacteria</taxon>
        <taxon>Pseudomonadati</taxon>
        <taxon>Bacteroidota</taxon>
        <taxon>Sphingobacteriia</taxon>
        <taxon>Sphingobacteriales</taxon>
        <taxon>Sphingobacteriaceae</taxon>
        <taxon>Sphingobacterium</taxon>
    </lineage>
</organism>
<keyword evidence="4" id="KW-0472">Membrane</keyword>
<dbReference type="InterPro" id="IPR033985">
    <property type="entry name" value="SusD-like_N"/>
</dbReference>
<protein>
    <submittedName>
        <fullName evidence="8">Starch-binding associating with outer membrane</fullName>
    </submittedName>
</protein>
<keyword evidence="5" id="KW-0998">Cell outer membrane</keyword>
<evidence type="ECO:0000259" key="7">
    <source>
        <dbReference type="Pfam" id="PF14322"/>
    </source>
</evidence>
<dbReference type="OrthoDB" id="5694214at2"/>
<evidence type="ECO:0000256" key="2">
    <source>
        <dbReference type="ARBA" id="ARBA00006275"/>
    </source>
</evidence>
<comment type="similarity">
    <text evidence="2">Belongs to the SusD family.</text>
</comment>
<keyword evidence="3" id="KW-0732">Signal</keyword>
<evidence type="ECO:0000256" key="1">
    <source>
        <dbReference type="ARBA" id="ARBA00004442"/>
    </source>
</evidence>
<gene>
    <name evidence="8" type="ORF">SAMN05660841_01908</name>
</gene>
<evidence type="ECO:0000313" key="8">
    <source>
        <dbReference type="EMBL" id="SKB69967.1"/>
    </source>
</evidence>
<dbReference type="InterPro" id="IPR011990">
    <property type="entry name" value="TPR-like_helical_dom_sf"/>
</dbReference>
<accession>A0A1T5DEE7</accession>
<name>A0A1T5DEE7_9SPHI</name>
<dbReference type="Pfam" id="PF07980">
    <property type="entry name" value="SusD_RagB"/>
    <property type="match status" value="1"/>
</dbReference>
<keyword evidence="9" id="KW-1185">Reference proteome</keyword>